<dbReference type="RefSeq" id="WP_167673778.1">
    <property type="nucleotide sequence ID" value="NZ_JAATJS010000005.1"/>
</dbReference>
<comment type="caution">
    <text evidence="19">The sequence shown here is derived from an EMBL/GenBank/DDBJ whole genome shotgun (WGS) entry which is preliminary data.</text>
</comment>
<evidence type="ECO:0000256" key="12">
    <source>
        <dbReference type="ARBA" id="ARBA00022777"/>
    </source>
</evidence>
<evidence type="ECO:0000256" key="11">
    <source>
        <dbReference type="ARBA" id="ARBA00022741"/>
    </source>
</evidence>
<dbReference type="PANTHER" id="PTHR41523:SF8">
    <property type="entry name" value="ETHYLENE RESPONSE SENSOR PROTEIN"/>
    <property type="match status" value="1"/>
</dbReference>
<dbReference type="Gene3D" id="3.30.450.20">
    <property type="entry name" value="PAS domain"/>
    <property type="match status" value="2"/>
</dbReference>
<dbReference type="SMART" id="SM00091">
    <property type="entry name" value="PAS"/>
    <property type="match status" value="2"/>
</dbReference>
<comment type="catalytic activity">
    <reaction evidence="1">
        <text>ATP + protein L-histidine = ADP + protein N-phospho-L-histidine.</text>
        <dbReference type="EC" id="2.7.13.3"/>
    </reaction>
</comment>
<keyword evidence="12" id="KW-0418">Kinase</keyword>
<dbReference type="NCBIfam" id="TIGR00229">
    <property type="entry name" value="sensory_box"/>
    <property type="match status" value="2"/>
</dbReference>
<evidence type="ECO:0000256" key="2">
    <source>
        <dbReference type="ARBA" id="ARBA00012438"/>
    </source>
</evidence>
<evidence type="ECO:0000313" key="19">
    <source>
        <dbReference type="EMBL" id="NIX77862.1"/>
    </source>
</evidence>
<dbReference type="InterPro" id="IPR000014">
    <property type="entry name" value="PAS"/>
</dbReference>
<keyword evidence="4" id="KW-0600">Photoreceptor protein</keyword>
<accession>A0ABX0VHN0</accession>
<evidence type="ECO:0000256" key="1">
    <source>
        <dbReference type="ARBA" id="ARBA00000085"/>
    </source>
</evidence>
<proteinExistence type="predicted"/>
<dbReference type="PROSITE" id="PS50112">
    <property type="entry name" value="PAS"/>
    <property type="match status" value="2"/>
</dbReference>
<evidence type="ECO:0000256" key="6">
    <source>
        <dbReference type="ARBA" id="ARBA00022606"/>
    </source>
</evidence>
<dbReference type="Pfam" id="PF08447">
    <property type="entry name" value="PAS_3"/>
    <property type="match status" value="2"/>
</dbReference>
<sequence>MDFEKTETQFALLADSLPHLVWSASADGHNDYFNRRWYEFTGLSYEESVGERWKRAVHPDDLKVAEVVWAQALRTEQPYEVEYRLKAASGEYRWMLAKGNPVHSPSGRIVRWYGTCTHIDAQKKADEALRSLEQQYRLALEAAHLGTWKIDLEENLVSWDEGTCALFNIPHNGLYSLPLAEAIARIHPEDRALVVKRMAEATEPGSNGRYQVEYRTIDPDGSIRWIRSNGRAYFKNNDRSGHASGLSGVISDITDHHAAEEVKQLLTRELTHRVKNLFAIANGMVSMTARTAKDPTEMALILRGRLSALSRAHELVRPVTDPANRTEQDVDLEKLIVAVLAPYRQPDGHKIVIEGPGLEVGPNTMTSLALVLHELATNAAKYGCLSKPEGSLAIRWTMARDNVDIIWTEMGGPPILRPPDFEGFGTQLALRSIAGQLGGSLVREWLHEGLRVHMNLPLGRLTG</sequence>
<keyword evidence="11" id="KW-0547">Nucleotide-binding</keyword>
<evidence type="ECO:0000256" key="3">
    <source>
        <dbReference type="ARBA" id="ARBA00021740"/>
    </source>
</evidence>
<keyword evidence="9" id="KW-0808">Transferase</keyword>
<evidence type="ECO:0000259" key="17">
    <source>
        <dbReference type="PROSITE" id="PS50112"/>
    </source>
</evidence>
<dbReference type="InterPro" id="IPR036890">
    <property type="entry name" value="HATPase_C_sf"/>
</dbReference>
<evidence type="ECO:0000256" key="16">
    <source>
        <dbReference type="ARBA" id="ARBA00023170"/>
    </source>
</evidence>
<evidence type="ECO:0000256" key="4">
    <source>
        <dbReference type="ARBA" id="ARBA00022543"/>
    </source>
</evidence>
<evidence type="ECO:0000256" key="10">
    <source>
        <dbReference type="ARBA" id="ARBA00022737"/>
    </source>
</evidence>
<keyword evidence="16" id="KW-0675">Receptor</keyword>
<keyword evidence="20" id="KW-1185">Reference proteome</keyword>
<evidence type="ECO:0000256" key="13">
    <source>
        <dbReference type="ARBA" id="ARBA00022840"/>
    </source>
</evidence>
<name>A0ABX0VHN0_9HYPH</name>
<evidence type="ECO:0000256" key="14">
    <source>
        <dbReference type="ARBA" id="ARBA00022991"/>
    </source>
</evidence>
<evidence type="ECO:0000256" key="9">
    <source>
        <dbReference type="ARBA" id="ARBA00022679"/>
    </source>
</evidence>
<dbReference type="CDD" id="cd00130">
    <property type="entry name" value="PAS"/>
    <property type="match status" value="2"/>
</dbReference>
<keyword evidence="6" id="KW-0716">Sensory transduction</keyword>
<dbReference type="PANTHER" id="PTHR41523">
    <property type="entry name" value="TWO-COMPONENT SYSTEM SENSOR PROTEIN"/>
    <property type="match status" value="1"/>
</dbReference>
<feature type="domain" description="PAC" evidence="18">
    <location>
        <begin position="79"/>
        <end position="131"/>
    </location>
</feature>
<dbReference type="InterPro" id="IPR000700">
    <property type="entry name" value="PAS-assoc_C"/>
</dbReference>
<dbReference type="SMART" id="SM00911">
    <property type="entry name" value="HWE_HK"/>
    <property type="match status" value="1"/>
</dbReference>
<dbReference type="EC" id="2.7.13.3" evidence="2"/>
<keyword evidence="13" id="KW-0067">ATP-binding</keyword>
<keyword evidence="10" id="KW-0677">Repeat</keyword>
<keyword evidence="15" id="KW-0843">Virulence</keyword>
<dbReference type="InterPro" id="IPR011102">
    <property type="entry name" value="Sig_transdc_His_kinase_HWE"/>
</dbReference>
<dbReference type="InterPro" id="IPR035965">
    <property type="entry name" value="PAS-like_dom_sf"/>
</dbReference>
<dbReference type="EMBL" id="JAATJS010000005">
    <property type="protein sequence ID" value="NIX77862.1"/>
    <property type="molecule type" value="Genomic_DNA"/>
</dbReference>
<protein>
    <recommendedName>
        <fullName evidence="3">Blue-light-activated histidine kinase</fullName>
        <ecNumber evidence="2">2.7.13.3</ecNumber>
    </recommendedName>
</protein>
<dbReference type="Pfam" id="PF07536">
    <property type="entry name" value="HWE_HK"/>
    <property type="match status" value="1"/>
</dbReference>
<dbReference type="SUPFAM" id="SSF55785">
    <property type="entry name" value="PYP-like sensor domain (PAS domain)"/>
    <property type="match status" value="2"/>
</dbReference>
<evidence type="ECO:0000256" key="5">
    <source>
        <dbReference type="ARBA" id="ARBA00022553"/>
    </source>
</evidence>
<keyword evidence="7" id="KW-0285">Flavoprotein</keyword>
<dbReference type="Gene3D" id="2.10.70.100">
    <property type="match status" value="1"/>
</dbReference>
<organism evidence="19 20">
    <name type="scientific">Microvirga terricola</name>
    <dbReference type="NCBI Taxonomy" id="2719797"/>
    <lineage>
        <taxon>Bacteria</taxon>
        <taxon>Pseudomonadati</taxon>
        <taxon>Pseudomonadota</taxon>
        <taxon>Alphaproteobacteria</taxon>
        <taxon>Hyphomicrobiales</taxon>
        <taxon>Methylobacteriaceae</taxon>
        <taxon>Microvirga</taxon>
    </lineage>
</organism>
<dbReference type="PROSITE" id="PS50113">
    <property type="entry name" value="PAC"/>
    <property type="match status" value="2"/>
</dbReference>
<dbReference type="Proteomes" id="UP000707352">
    <property type="component" value="Unassembled WGS sequence"/>
</dbReference>
<dbReference type="InterPro" id="IPR001610">
    <property type="entry name" value="PAC"/>
</dbReference>
<evidence type="ECO:0000256" key="7">
    <source>
        <dbReference type="ARBA" id="ARBA00022630"/>
    </source>
</evidence>
<feature type="domain" description="PAC" evidence="18">
    <location>
        <begin position="210"/>
        <end position="265"/>
    </location>
</feature>
<reference evidence="19 20" key="1">
    <citation type="submission" date="2020-03" db="EMBL/GenBank/DDBJ databases">
        <title>The genome sequence of Microvirga sp. c23x22.</title>
        <authorList>
            <person name="Zhang X."/>
        </authorList>
    </citation>
    <scope>NUCLEOTIDE SEQUENCE [LARGE SCALE GENOMIC DNA]</scope>
    <source>
        <strain evidence="20">c23x22</strain>
    </source>
</reference>
<keyword evidence="8" id="KW-0288">FMN</keyword>
<evidence type="ECO:0000256" key="15">
    <source>
        <dbReference type="ARBA" id="ARBA00023026"/>
    </source>
</evidence>
<evidence type="ECO:0000313" key="20">
    <source>
        <dbReference type="Proteomes" id="UP000707352"/>
    </source>
</evidence>
<dbReference type="InterPro" id="IPR013655">
    <property type="entry name" value="PAS_fold_3"/>
</dbReference>
<dbReference type="SMART" id="SM00086">
    <property type="entry name" value="PAC"/>
    <property type="match status" value="2"/>
</dbReference>
<gene>
    <name evidence="19" type="ORF">HB375_14775</name>
</gene>
<feature type="domain" description="PAS" evidence="17">
    <location>
        <begin position="132"/>
        <end position="205"/>
    </location>
</feature>
<feature type="domain" description="PAS" evidence="17">
    <location>
        <begin position="6"/>
        <end position="76"/>
    </location>
</feature>
<keyword evidence="14" id="KW-0157">Chromophore</keyword>
<evidence type="ECO:0000259" key="18">
    <source>
        <dbReference type="PROSITE" id="PS50113"/>
    </source>
</evidence>
<dbReference type="SUPFAM" id="SSF55874">
    <property type="entry name" value="ATPase domain of HSP90 chaperone/DNA topoisomerase II/histidine kinase"/>
    <property type="match status" value="1"/>
</dbReference>
<evidence type="ECO:0000256" key="8">
    <source>
        <dbReference type="ARBA" id="ARBA00022643"/>
    </source>
</evidence>
<dbReference type="Gene3D" id="3.30.565.10">
    <property type="entry name" value="Histidine kinase-like ATPase, C-terminal domain"/>
    <property type="match status" value="1"/>
</dbReference>
<keyword evidence="5" id="KW-0597">Phosphoprotein</keyword>